<proteinExistence type="predicted"/>
<dbReference type="InterPro" id="IPR037104">
    <property type="entry name" value="Annexin_sf"/>
</dbReference>
<dbReference type="EMBL" id="CM029042">
    <property type="protein sequence ID" value="KAG2617944.1"/>
    <property type="molecule type" value="Genomic_DNA"/>
</dbReference>
<name>A0A8T0UB49_PANVG</name>
<dbReference type="GO" id="GO:0005544">
    <property type="term" value="F:calcium-dependent phospholipid binding"/>
    <property type="evidence" value="ECO:0007669"/>
    <property type="project" value="InterPro"/>
</dbReference>
<keyword evidence="4" id="KW-1185">Reference proteome</keyword>
<dbReference type="GO" id="GO:0005509">
    <property type="term" value="F:calcium ion binding"/>
    <property type="evidence" value="ECO:0007669"/>
    <property type="project" value="InterPro"/>
</dbReference>
<dbReference type="Gene3D" id="1.10.220.10">
    <property type="entry name" value="Annexin"/>
    <property type="match status" value="1"/>
</dbReference>
<evidence type="ECO:0000256" key="2">
    <source>
        <dbReference type="ARBA" id="ARBA00023216"/>
    </source>
</evidence>
<dbReference type="InterPro" id="IPR018502">
    <property type="entry name" value="Annexin_repeat"/>
</dbReference>
<sequence length="95" mass="11079">MDTNNGHPVHCVRQTEVDFSDQLSEAIREKQLQRDEVVRIISTRSKSQLRATFQQYKEDRGTDIGKDINEQCRSQTKQGILLHQKRQNACTIHDK</sequence>
<organism evidence="3 4">
    <name type="scientific">Panicum virgatum</name>
    <name type="common">Blackwell switchgrass</name>
    <dbReference type="NCBI Taxonomy" id="38727"/>
    <lineage>
        <taxon>Eukaryota</taxon>
        <taxon>Viridiplantae</taxon>
        <taxon>Streptophyta</taxon>
        <taxon>Embryophyta</taxon>
        <taxon>Tracheophyta</taxon>
        <taxon>Spermatophyta</taxon>
        <taxon>Magnoliopsida</taxon>
        <taxon>Liliopsida</taxon>
        <taxon>Poales</taxon>
        <taxon>Poaceae</taxon>
        <taxon>PACMAD clade</taxon>
        <taxon>Panicoideae</taxon>
        <taxon>Panicodae</taxon>
        <taxon>Paniceae</taxon>
        <taxon>Panicinae</taxon>
        <taxon>Panicum</taxon>
        <taxon>Panicum sect. Hiantes</taxon>
    </lineage>
</organism>
<evidence type="ECO:0000313" key="3">
    <source>
        <dbReference type="EMBL" id="KAG2617944.1"/>
    </source>
</evidence>
<dbReference type="SUPFAM" id="SSF47874">
    <property type="entry name" value="Annexin"/>
    <property type="match status" value="1"/>
</dbReference>
<protein>
    <submittedName>
        <fullName evidence="3">Uncharacterized protein</fullName>
    </submittedName>
</protein>
<keyword evidence="2" id="KW-0041">Annexin</keyword>
<keyword evidence="1" id="KW-0677">Repeat</keyword>
<evidence type="ECO:0000256" key="1">
    <source>
        <dbReference type="ARBA" id="ARBA00022737"/>
    </source>
</evidence>
<accession>A0A8T0UB49</accession>
<reference evidence="3" key="1">
    <citation type="submission" date="2020-05" db="EMBL/GenBank/DDBJ databases">
        <title>WGS assembly of Panicum virgatum.</title>
        <authorList>
            <person name="Lovell J.T."/>
            <person name="Jenkins J."/>
            <person name="Shu S."/>
            <person name="Juenger T.E."/>
            <person name="Schmutz J."/>
        </authorList>
    </citation>
    <scope>NUCLEOTIDE SEQUENCE</scope>
    <source>
        <strain evidence="3">AP13</strain>
    </source>
</reference>
<comment type="caution">
    <text evidence="3">The sequence shown here is derived from an EMBL/GenBank/DDBJ whole genome shotgun (WGS) entry which is preliminary data.</text>
</comment>
<evidence type="ECO:0000313" key="4">
    <source>
        <dbReference type="Proteomes" id="UP000823388"/>
    </source>
</evidence>
<dbReference type="Pfam" id="PF00191">
    <property type="entry name" value="Annexin"/>
    <property type="match status" value="1"/>
</dbReference>
<gene>
    <name evidence="3" type="ORF">PVAP13_3NG258082</name>
</gene>
<dbReference type="Proteomes" id="UP000823388">
    <property type="component" value="Chromosome 3N"/>
</dbReference>
<dbReference type="AlphaFoldDB" id="A0A8T0UB49"/>